<reference evidence="6 7" key="3">
    <citation type="submission" date="2017-10" db="EMBL/GenBank/DDBJ databases">
        <title>Consistent, comparative and evidence-based genome annotation and re-annotation for the closely-related species, Cryptosporidium parvum, C. hominis and C. tyzzeri.</title>
        <authorList>
            <person name="Baptista R.P."/>
            <person name="Li Y."/>
            <person name="Sateriale A."/>
            <person name="Striepen B."/>
            <person name="Kissinger J.C."/>
        </authorList>
    </citation>
    <scope>NUCLEOTIDE SEQUENCE [LARGE SCALE GENOMIC DNA]</scope>
    <source>
        <strain evidence="6">30976</strain>
    </source>
</reference>
<dbReference type="GO" id="GO:0006367">
    <property type="term" value="P:transcription initiation at RNA polymerase II promoter"/>
    <property type="evidence" value="ECO:0007669"/>
    <property type="project" value="InterPro"/>
</dbReference>
<feature type="compositionally biased region" description="Low complexity" evidence="4">
    <location>
        <begin position="264"/>
        <end position="274"/>
    </location>
</feature>
<dbReference type="InterPro" id="IPR009088">
    <property type="entry name" value="TFIIA_b-brl"/>
</dbReference>
<sequence>MSSVDSLNIYLKIIDRTIEKSRGLQTPEMLEQLKLRWISKLNDLCLGVTKDEKSDRNQEWVPTEVEVIAPKLDGVLPVKIESVPKKSDISEISNNNINYGNINNHHNNSISEFNSNEIIVCDNRINNKRFSEGSLQSIPTPIISSKEMRNVNELNIEYDFCKMVSKKSKLDDSDSKYVGNEDEKDIEKEEEGKERNAFSEEKQNTTCEQLNTEKCQNFNGNENNNNGEFEDDEFGDASWDVVAPSESESNKDNLTDNFQEQNKSKSNNQNSTTNGQISGNNDHFDEEIFSDPGSDLENVSDLDDEEPECSDVIIGHFEKVIRPYTRKKNQKGKWRVKLRNGIAQIANQEIPFDTLIGEFEF</sequence>
<keyword evidence="7" id="KW-1185">Reference proteome</keyword>
<keyword evidence="2" id="KW-0804">Transcription</keyword>
<reference evidence="6 7" key="1">
    <citation type="submission" date="2014-11" db="EMBL/GenBank/DDBJ databases">
        <title>Comparative genomic analysis of Cryptosporidium hominis reveals occurrence of genetic recombination in virulent subtypes.</title>
        <authorList>
            <person name="Guo Y."/>
            <person name="Tang K."/>
            <person name="Frace M."/>
            <person name="Li N."/>
            <person name="Roellig D.M."/>
            <person name="Sammons S."/>
            <person name="Knipe K."/>
            <person name="Rowe L."/>
            <person name="Feng Y."/>
            <person name="Xiao L."/>
        </authorList>
    </citation>
    <scope>NUCLEOTIDE SEQUENCE [LARGE SCALE GENOMIC DNA]</scope>
    <source>
        <strain evidence="6">30976</strain>
    </source>
</reference>
<name>A0A0S4TID5_CRYHO</name>
<evidence type="ECO:0000313" key="7">
    <source>
        <dbReference type="Proteomes" id="UP001429100"/>
    </source>
</evidence>
<evidence type="ECO:0000256" key="4">
    <source>
        <dbReference type="SAM" id="MobiDB-lite"/>
    </source>
</evidence>
<dbReference type="SUPFAM" id="SSF50784">
    <property type="entry name" value="Transcription factor IIA (TFIIA), beta-barrel domain"/>
    <property type="match status" value="1"/>
</dbReference>
<evidence type="ECO:0000256" key="3">
    <source>
        <dbReference type="ARBA" id="ARBA00023242"/>
    </source>
</evidence>
<reference evidence="5" key="2">
    <citation type="submission" date="2015-08" db="EMBL/GenBank/DDBJ databases">
        <authorList>
            <person name="Babu N.S."/>
            <person name="Beckwith C.J."/>
            <person name="Beseler K.G."/>
            <person name="Brison A."/>
            <person name="Carone J.V."/>
            <person name="Caskin T.P."/>
            <person name="Diamond M."/>
            <person name="Durham M.E."/>
            <person name="Foxe J.M."/>
            <person name="Go M."/>
            <person name="Henderson B.A."/>
            <person name="Jones I.B."/>
            <person name="McGettigan J.A."/>
            <person name="Micheletti S.J."/>
            <person name="Nasrallah M.E."/>
            <person name="Ortiz D."/>
            <person name="Piller C.R."/>
            <person name="Privatt S.R."/>
            <person name="Schneider S.L."/>
            <person name="Sharp S."/>
            <person name="Smith T.C."/>
            <person name="Stanton J.D."/>
            <person name="Ullery H.E."/>
            <person name="Wilson R.J."/>
            <person name="Serrano M.G."/>
            <person name="Buck G."/>
            <person name="Lee V."/>
            <person name="Wang Y."/>
            <person name="Carvalho R."/>
            <person name="Voegtly L."/>
            <person name="Shi R."/>
            <person name="Duckworth R."/>
            <person name="Johnson A."/>
            <person name="Loviza R."/>
            <person name="Walstead R."/>
            <person name="Shah Z."/>
            <person name="Kiflezghi M."/>
            <person name="Wade K."/>
            <person name="Ball S.L."/>
            <person name="Bradley K.W."/>
            <person name="Asai D.J."/>
            <person name="Bowman C.A."/>
            <person name="Russell D.A."/>
            <person name="Pope W.H."/>
            <person name="Jacobs-Sera D."/>
            <person name="Hendrix R.W."/>
            <person name="Hatfull G.F."/>
        </authorList>
    </citation>
    <scope>NUCLEOTIDE SEQUENCE [LARGE SCALE GENOMIC DNA]</scope>
</reference>
<keyword evidence="3" id="KW-0539">Nucleus</keyword>
<feature type="region of interest" description="Disordered" evidence="4">
    <location>
        <begin position="243"/>
        <end position="305"/>
    </location>
</feature>
<comment type="subcellular location">
    <subcellularLocation>
        <location evidence="1">Nucleus</location>
    </subcellularLocation>
</comment>
<protein>
    <submittedName>
        <fullName evidence="6">Transcription factor IIA beta-barrel</fullName>
    </submittedName>
</protein>
<proteinExistence type="predicted"/>
<dbReference type="AlphaFoldDB" id="A0A0S4TID5"/>
<accession>A0A0S4TID5</accession>
<dbReference type="Proteomes" id="UP001429100">
    <property type="component" value="Unassembled WGS sequence"/>
</dbReference>
<dbReference type="EMBL" id="LN877952">
    <property type="protein sequence ID" value="CUV06451.1"/>
    <property type="molecule type" value="Genomic_DNA"/>
</dbReference>
<dbReference type="VEuPathDB" id="CryptoDB:Chro.60029"/>
<dbReference type="Gene3D" id="2.30.18.10">
    <property type="entry name" value="Transcription factor IIA (TFIIA), beta-barrel domain"/>
    <property type="match status" value="1"/>
</dbReference>
<dbReference type="VEuPathDB" id="CryptoDB:GY17_00000019"/>
<organism evidence="5">
    <name type="scientific">Cryptosporidium hominis</name>
    <dbReference type="NCBI Taxonomy" id="237895"/>
    <lineage>
        <taxon>Eukaryota</taxon>
        <taxon>Sar</taxon>
        <taxon>Alveolata</taxon>
        <taxon>Apicomplexa</taxon>
        <taxon>Conoidasida</taxon>
        <taxon>Coccidia</taxon>
        <taxon>Eucoccidiorida</taxon>
        <taxon>Eimeriorina</taxon>
        <taxon>Cryptosporidiidae</taxon>
        <taxon>Cryptosporidium</taxon>
    </lineage>
</organism>
<evidence type="ECO:0000256" key="2">
    <source>
        <dbReference type="ARBA" id="ARBA00023163"/>
    </source>
</evidence>
<dbReference type="VEuPathDB" id="CryptoDB:CHUDEA6_180"/>
<evidence type="ECO:0000256" key="1">
    <source>
        <dbReference type="ARBA" id="ARBA00004123"/>
    </source>
</evidence>
<feature type="region of interest" description="Disordered" evidence="4">
    <location>
        <begin position="171"/>
        <end position="208"/>
    </location>
</feature>
<feature type="compositionally biased region" description="Basic and acidic residues" evidence="4">
    <location>
        <begin position="171"/>
        <end position="203"/>
    </location>
</feature>
<dbReference type="GO" id="GO:0005672">
    <property type="term" value="C:transcription factor TFIIA complex"/>
    <property type="evidence" value="ECO:0007669"/>
    <property type="project" value="InterPro"/>
</dbReference>
<dbReference type="VEuPathDB" id="CryptoDB:ChTU502y2012_419g0095"/>
<evidence type="ECO:0000313" key="6">
    <source>
        <dbReference type="EMBL" id="PPS97527.1"/>
    </source>
</evidence>
<evidence type="ECO:0000313" key="5">
    <source>
        <dbReference type="EMBL" id="CUV06451.1"/>
    </source>
</evidence>
<dbReference type="EMBL" id="JTAI01000007">
    <property type="protein sequence ID" value="PPS97527.1"/>
    <property type="molecule type" value="Genomic_DNA"/>
</dbReference>
<dbReference type="Proteomes" id="UP000199752">
    <property type="component" value="Chromosome 6"/>
</dbReference>
<gene>
    <name evidence="5" type="ORF">CHUDEA6_180</name>
    <name evidence="6" type="ORF">GY17_00000019</name>
</gene>